<evidence type="ECO:0000313" key="11">
    <source>
        <dbReference type="Proteomes" id="UP001164390"/>
    </source>
</evidence>
<dbReference type="RefSeq" id="WP_271634786.1">
    <property type="nucleotide sequence ID" value="NZ_CP094970.1"/>
</dbReference>
<evidence type="ECO:0000256" key="1">
    <source>
        <dbReference type="ARBA" id="ARBA00004651"/>
    </source>
</evidence>
<sequence length="218" mass="22670">MGAINDAVMGIAGSPWIGLVLLLVCMGDSFLPAVPSESLVVAIGSLSASTGDPSLWVIVPCAALGAVAGDVSVYAVGRVIGTDRFGWMRTPRVVRVVSWAREGLDRRGALLILTGRNIPVVRIAVNLVAGATRYPPRRYLPLAVTACVLWAIYLAVVGAAAGRLTGDRPVLGAAVAIAVALVLGYLIDVVSRRVLGAPDTRDDEPASDTTELVCDREG</sequence>
<keyword evidence="4 7" id="KW-0812">Transmembrane</keyword>
<feature type="transmembrane region" description="Helical" evidence="7">
    <location>
        <begin position="139"/>
        <end position="164"/>
    </location>
</feature>
<evidence type="ECO:0000256" key="7">
    <source>
        <dbReference type="RuleBase" id="RU367016"/>
    </source>
</evidence>
<dbReference type="EMBL" id="CP094970">
    <property type="protein sequence ID" value="UYM05940.1"/>
    <property type="molecule type" value="Genomic_DNA"/>
</dbReference>
<feature type="domain" description="VTT" evidence="9">
    <location>
        <begin position="34"/>
        <end position="159"/>
    </location>
</feature>
<accession>A0AA46YKN2</accession>
<dbReference type="InterPro" id="IPR032816">
    <property type="entry name" value="VTT_dom"/>
</dbReference>
<dbReference type="PANTHER" id="PTHR30353">
    <property type="entry name" value="INNER MEMBRANE PROTEIN DEDA-RELATED"/>
    <property type="match status" value="1"/>
</dbReference>
<organism evidence="10 11">
    <name type="scientific">Solicola gregarius</name>
    <dbReference type="NCBI Taxonomy" id="2908642"/>
    <lineage>
        <taxon>Bacteria</taxon>
        <taxon>Bacillati</taxon>
        <taxon>Actinomycetota</taxon>
        <taxon>Actinomycetes</taxon>
        <taxon>Propionibacteriales</taxon>
        <taxon>Nocardioidaceae</taxon>
        <taxon>Solicola</taxon>
    </lineage>
</organism>
<evidence type="ECO:0000313" key="10">
    <source>
        <dbReference type="EMBL" id="UYM05940.1"/>
    </source>
</evidence>
<keyword evidence="6 7" id="KW-0472">Membrane</keyword>
<evidence type="ECO:0000259" key="9">
    <source>
        <dbReference type="Pfam" id="PF09335"/>
    </source>
</evidence>
<dbReference type="Proteomes" id="UP001164390">
    <property type="component" value="Chromosome"/>
</dbReference>
<protein>
    <submittedName>
        <fullName evidence="10">DedA family protein</fullName>
    </submittedName>
</protein>
<dbReference type="KEGG" id="sgrg:L0C25_02375"/>
<dbReference type="AlphaFoldDB" id="A0AA46YKN2"/>
<comment type="similarity">
    <text evidence="2 7">Belongs to the DedA family.</text>
</comment>
<dbReference type="PANTHER" id="PTHR30353:SF0">
    <property type="entry name" value="TRANSMEMBRANE PROTEIN"/>
    <property type="match status" value="1"/>
</dbReference>
<feature type="region of interest" description="Disordered" evidence="8">
    <location>
        <begin position="198"/>
        <end position="218"/>
    </location>
</feature>
<feature type="transmembrane region" description="Helical" evidence="7">
    <location>
        <begin position="170"/>
        <end position="187"/>
    </location>
</feature>
<keyword evidence="11" id="KW-1185">Reference proteome</keyword>
<evidence type="ECO:0000256" key="6">
    <source>
        <dbReference type="ARBA" id="ARBA00023136"/>
    </source>
</evidence>
<evidence type="ECO:0000256" key="8">
    <source>
        <dbReference type="SAM" id="MobiDB-lite"/>
    </source>
</evidence>
<keyword evidence="5 7" id="KW-1133">Transmembrane helix</keyword>
<evidence type="ECO:0000256" key="5">
    <source>
        <dbReference type="ARBA" id="ARBA00022989"/>
    </source>
</evidence>
<evidence type="ECO:0000256" key="4">
    <source>
        <dbReference type="ARBA" id="ARBA00022692"/>
    </source>
</evidence>
<gene>
    <name evidence="10" type="ORF">L0C25_02375</name>
</gene>
<evidence type="ECO:0000256" key="2">
    <source>
        <dbReference type="ARBA" id="ARBA00010792"/>
    </source>
</evidence>
<proteinExistence type="inferred from homology"/>
<dbReference type="Pfam" id="PF09335">
    <property type="entry name" value="VTT_dom"/>
    <property type="match status" value="1"/>
</dbReference>
<evidence type="ECO:0000256" key="3">
    <source>
        <dbReference type="ARBA" id="ARBA00022475"/>
    </source>
</evidence>
<dbReference type="GO" id="GO:0005886">
    <property type="term" value="C:plasma membrane"/>
    <property type="evidence" value="ECO:0007669"/>
    <property type="project" value="UniProtKB-SubCell"/>
</dbReference>
<dbReference type="InterPro" id="IPR032818">
    <property type="entry name" value="DedA-like"/>
</dbReference>
<comment type="subcellular location">
    <subcellularLocation>
        <location evidence="1 7">Cell membrane</location>
        <topology evidence="1 7">Multi-pass membrane protein</topology>
    </subcellularLocation>
</comment>
<feature type="transmembrane region" description="Helical" evidence="7">
    <location>
        <begin position="7"/>
        <end position="34"/>
    </location>
</feature>
<name>A0AA46YKN2_9ACTN</name>
<keyword evidence="3 7" id="KW-1003">Cell membrane</keyword>
<feature type="transmembrane region" description="Helical" evidence="7">
    <location>
        <begin position="54"/>
        <end position="76"/>
    </location>
</feature>
<reference evidence="10" key="1">
    <citation type="submission" date="2022-01" db="EMBL/GenBank/DDBJ databases">
        <title>Nocardioidaceae gen. sp. A5X3R13.</title>
        <authorList>
            <person name="Lopez Marin M.A."/>
            <person name="Uhlik O."/>
        </authorList>
    </citation>
    <scope>NUCLEOTIDE SEQUENCE</scope>
    <source>
        <strain evidence="10">A5X3R13</strain>
    </source>
</reference>